<dbReference type="Proteomes" id="UP000768567">
    <property type="component" value="Unassembled WGS sequence"/>
</dbReference>
<dbReference type="SUPFAM" id="SSF51206">
    <property type="entry name" value="cAMP-binding domain-like"/>
    <property type="match status" value="1"/>
</dbReference>
<dbReference type="EMBL" id="JADCKC010000001">
    <property type="protein sequence ID" value="MBE5036270.1"/>
    <property type="molecule type" value="Genomic_DNA"/>
</dbReference>
<dbReference type="SMART" id="SM00419">
    <property type="entry name" value="HTH_CRP"/>
    <property type="match status" value="1"/>
</dbReference>
<dbReference type="InterPro" id="IPR018490">
    <property type="entry name" value="cNMP-bd_dom_sf"/>
</dbReference>
<dbReference type="Pfam" id="PF13545">
    <property type="entry name" value="HTH_Crp_2"/>
    <property type="match status" value="1"/>
</dbReference>
<keyword evidence="3" id="KW-0804">Transcription</keyword>
<evidence type="ECO:0000313" key="5">
    <source>
        <dbReference type="EMBL" id="MBE5036270.1"/>
    </source>
</evidence>
<protein>
    <submittedName>
        <fullName evidence="5">Crp/Fnr family transcriptional regulator</fullName>
    </submittedName>
</protein>
<sequence>MEGDTYLLNRLKALGYTPEERPRHTYLAYCGLDQPFTYVLAHGVVKTSIILKNGKEFNIAYLKGPSLISLLRDEVSAFTSAPFNIRVESELASFYKVPRVELWNDINRDVGLQQYVKEYYRCRWSESIQSQQLLAMNGKKGVVCGFLLNMAKQFGCTVPGGILIDFVVSYEDIAGFCGISTRNSVNRIVTELRREGLIELQGRRILIPSAERLREQVAE</sequence>
<evidence type="ECO:0000313" key="6">
    <source>
        <dbReference type="Proteomes" id="UP000768567"/>
    </source>
</evidence>
<dbReference type="RefSeq" id="WP_193499621.1">
    <property type="nucleotide sequence ID" value="NZ_JADCKC010000001.1"/>
</dbReference>
<dbReference type="Gene3D" id="2.60.120.10">
    <property type="entry name" value="Jelly Rolls"/>
    <property type="match status" value="1"/>
</dbReference>
<organism evidence="5 6">
    <name type="scientific">Gemmiger gallinarum</name>
    <dbReference type="NCBI Taxonomy" id="2779354"/>
    <lineage>
        <taxon>Bacteria</taxon>
        <taxon>Bacillati</taxon>
        <taxon>Bacillota</taxon>
        <taxon>Clostridia</taxon>
        <taxon>Eubacteriales</taxon>
        <taxon>Gemmiger</taxon>
    </lineage>
</organism>
<keyword evidence="1" id="KW-0805">Transcription regulation</keyword>
<dbReference type="InterPro" id="IPR036390">
    <property type="entry name" value="WH_DNA-bd_sf"/>
</dbReference>
<name>A0ABR9QZI9_9FIRM</name>
<dbReference type="InterPro" id="IPR012318">
    <property type="entry name" value="HTH_CRP"/>
</dbReference>
<dbReference type="PROSITE" id="PS51063">
    <property type="entry name" value="HTH_CRP_2"/>
    <property type="match status" value="1"/>
</dbReference>
<evidence type="ECO:0000259" key="4">
    <source>
        <dbReference type="PROSITE" id="PS51063"/>
    </source>
</evidence>
<accession>A0ABR9QZI9</accession>
<feature type="domain" description="HTH crp-type" evidence="4">
    <location>
        <begin position="137"/>
        <end position="211"/>
    </location>
</feature>
<evidence type="ECO:0000256" key="3">
    <source>
        <dbReference type="ARBA" id="ARBA00023163"/>
    </source>
</evidence>
<reference evidence="5 6" key="1">
    <citation type="submission" date="2020-10" db="EMBL/GenBank/DDBJ databases">
        <title>ChiBAC.</title>
        <authorList>
            <person name="Zenner C."/>
            <person name="Hitch T.C.A."/>
            <person name="Clavel T."/>
        </authorList>
    </citation>
    <scope>NUCLEOTIDE SEQUENCE [LARGE SCALE GENOMIC DNA]</scope>
    <source>
        <strain evidence="5 6">DSM 109015</strain>
    </source>
</reference>
<evidence type="ECO:0000256" key="1">
    <source>
        <dbReference type="ARBA" id="ARBA00023015"/>
    </source>
</evidence>
<dbReference type="SUPFAM" id="SSF46785">
    <property type="entry name" value="Winged helix' DNA-binding domain"/>
    <property type="match status" value="1"/>
</dbReference>
<keyword evidence="2" id="KW-0238">DNA-binding</keyword>
<dbReference type="InterPro" id="IPR014710">
    <property type="entry name" value="RmlC-like_jellyroll"/>
</dbReference>
<evidence type="ECO:0000256" key="2">
    <source>
        <dbReference type="ARBA" id="ARBA00023125"/>
    </source>
</evidence>
<keyword evidence="6" id="KW-1185">Reference proteome</keyword>
<gene>
    <name evidence="5" type="ORF">INF35_00415</name>
</gene>
<comment type="caution">
    <text evidence="5">The sequence shown here is derived from an EMBL/GenBank/DDBJ whole genome shotgun (WGS) entry which is preliminary data.</text>
</comment>
<proteinExistence type="predicted"/>